<proteinExistence type="predicted"/>
<evidence type="ECO:0000313" key="3">
    <source>
        <dbReference type="Proteomes" id="UP000462066"/>
    </source>
</evidence>
<feature type="region of interest" description="Disordered" evidence="1">
    <location>
        <begin position="196"/>
        <end position="220"/>
    </location>
</feature>
<dbReference type="RefSeq" id="WP_162311443.1">
    <property type="nucleotide sequence ID" value="NZ_JACHGU010000001.1"/>
</dbReference>
<gene>
    <name evidence="2" type="ORF">B1992_10450</name>
</gene>
<dbReference type="GO" id="GO:0032259">
    <property type="term" value="P:methylation"/>
    <property type="evidence" value="ECO:0007669"/>
    <property type="project" value="UniProtKB-KW"/>
</dbReference>
<protein>
    <submittedName>
        <fullName evidence="2">SAM-dependent methyltransferase</fullName>
    </submittedName>
</protein>
<dbReference type="CDD" id="cd02440">
    <property type="entry name" value="AdoMet_MTases"/>
    <property type="match status" value="1"/>
</dbReference>
<dbReference type="Proteomes" id="UP000462066">
    <property type="component" value="Unassembled WGS sequence"/>
</dbReference>
<organism evidence="2 3">
    <name type="scientific">Pseudoxanthomonas broegbernensis</name>
    <dbReference type="NCBI Taxonomy" id="83619"/>
    <lineage>
        <taxon>Bacteria</taxon>
        <taxon>Pseudomonadati</taxon>
        <taxon>Pseudomonadota</taxon>
        <taxon>Gammaproteobacteria</taxon>
        <taxon>Lysobacterales</taxon>
        <taxon>Lysobacteraceae</taxon>
        <taxon>Pseudoxanthomonas</taxon>
    </lineage>
</organism>
<keyword evidence="3" id="KW-1185">Reference proteome</keyword>
<accession>A0A7V8GLR2</accession>
<dbReference type="SUPFAM" id="SSF53335">
    <property type="entry name" value="S-adenosyl-L-methionine-dependent methyltransferases"/>
    <property type="match status" value="1"/>
</dbReference>
<reference evidence="2 3" key="1">
    <citation type="submission" date="2017-10" db="EMBL/GenBank/DDBJ databases">
        <title>Whole genome sequencing of Pseudoxanthomonas broegbernensis DSM 12573(T).</title>
        <authorList>
            <person name="Kumar S."/>
            <person name="Bansal K."/>
            <person name="Kaur A."/>
            <person name="Patil P."/>
            <person name="Sharma S."/>
            <person name="Patil P.B."/>
        </authorList>
    </citation>
    <scope>NUCLEOTIDE SEQUENCE [LARGE SCALE GENOMIC DNA]</scope>
    <source>
        <strain evidence="2 3">DSM 12573</strain>
    </source>
</reference>
<comment type="caution">
    <text evidence="2">The sequence shown here is derived from an EMBL/GenBank/DDBJ whole genome shotgun (WGS) entry which is preliminary data.</text>
</comment>
<dbReference type="InterPro" id="IPR029063">
    <property type="entry name" value="SAM-dependent_MTases_sf"/>
</dbReference>
<sequence length="220" mass="24177">MPGYRVRKVQHAVGGHVYLLRVLSDTQQFADPDGHGERIGISSAQWSLFGQVWPAGLLLAQAMQRFDIEGKRILELGCGIGLASLVLQKRGANVIASDAHPLAEAFLAYNAALNDLPALHYRQLRWDTPLPTLGRFDAIIASDVLYERGHAELIDTVVERHALPLAEVVVADPGRGNSSRFSRMLAARGFGMKARRCPMDETDPPPHRGRMLHYTRGPAA</sequence>
<dbReference type="Gene3D" id="3.40.50.150">
    <property type="entry name" value="Vaccinia Virus protein VP39"/>
    <property type="match status" value="1"/>
</dbReference>
<keyword evidence="2" id="KW-0489">Methyltransferase</keyword>
<name>A0A7V8GLR2_9GAMM</name>
<evidence type="ECO:0000313" key="2">
    <source>
        <dbReference type="EMBL" id="KAF1685885.1"/>
    </source>
</evidence>
<dbReference type="Pfam" id="PF10294">
    <property type="entry name" value="Methyltransf_16"/>
    <property type="match status" value="1"/>
</dbReference>
<dbReference type="AlphaFoldDB" id="A0A7V8GLR2"/>
<dbReference type="InterPro" id="IPR019410">
    <property type="entry name" value="Methyltransf_16"/>
</dbReference>
<dbReference type="EMBL" id="MWIP01000010">
    <property type="protein sequence ID" value="KAF1685885.1"/>
    <property type="molecule type" value="Genomic_DNA"/>
</dbReference>
<evidence type="ECO:0000256" key="1">
    <source>
        <dbReference type="SAM" id="MobiDB-lite"/>
    </source>
</evidence>
<keyword evidence="2" id="KW-0808">Transferase</keyword>
<dbReference type="GO" id="GO:0008168">
    <property type="term" value="F:methyltransferase activity"/>
    <property type="evidence" value="ECO:0007669"/>
    <property type="project" value="UniProtKB-KW"/>
</dbReference>
<dbReference type="PANTHER" id="PTHR14614">
    <property type="entry name" value="HEPATOCELLULAR CARCINOMA-ASSOCIATED ANTIGEN"/>
    <property type="match status" value="1"/>
</dbReference>